<name>A0A699ZV04_HAELA</name>
<dbReference type="AlphaFoldDB" id="A0A699ZV04"/>
<feature type="compositionally biased region" description="Low complexity" evidence="1">
    <location>
        <begin position="67"/>
        <end position="85"/>
    </location>
</feature>
<organism evidence="2 3">
    <name type="scientific">Haematococcus lacustris</name>
    <name type="common">Green alga</name>
    <name type="synonym">Haematococcus pluvialis</name>
    <dbReference type="NCBI Taxonomy" id="44745"/>
    <lineage>
        <taxon>Eukaryota</taxon>
        <taxon>Viridiplantae</taxon>
        <taxon>Chlorophyta</taxon>
        <taxon>core chlorophytes</taxon>
        <taxon>Chlorophyceae</taxon>
        <taxon>CS clade</taxon>
        <taxon>Chlamydomonadales</taxon>
        <taxon>Haematococcaceae</taxon>
        <taxon>Haematococcus</taxon>
    </lineage>
</organism>
<feature type="region of interest" description="Disordered" evidence="1">
    <location>
        <begin position="120"/>
        <end position="146"/>
    </location>
</feature>
<feature type="compositionally biased region" description="Low complexity" evidence="1">
    <location>
        <begin position="8"/>
        <end position="27"/>
    </location>
</feature>
<sequence>MHALIDGSASDAPPDPAAAAVQGTPAAHLEDVTQPLSPRIHQLPVSAEGDGRVRSSRRGGRGGRSGSSGSASPSSSPQSQHSPSSELSDPDPYYRGAASRVSFFQSIPSANSLFQELSALRRSPEASRPPSPTLQQWGCGSSAAAA</sequence>
<reference evidence="2 3" key="1">
    <citation type="submission" date="2020-02" db="EMBL/GenBank/DDBJ databases">
        <title>Draft genome sequence of Haematococcus lacustris strain NIES-144.</title>
        <authorList>
            <person name="Morimoto D."/>
            <person name="Nakagawa S."/>
            <person name="Yoshida T."/>
            <person name="Sawayama S."/>
        </authorList>
    </citation>
    <scope>NUCLEOTIDE SEQUENCE [LARGE SCALE GENOMIC DNA]</scope>
    <source>
        <strain evidence="2 3">NIES-144</strain>
    </source>
</reference>
<keyword evidence="3" id="KW-1185">Reference proteome</keyword>
<protein>
    <submittedName>
        <fullName evidence="2">Uncharacterized protein</fullName>
    </submittedName>
</protein>
<feature type="region of interest" description="Disordered" evidence="1">
    <location>
        <begin position="1"/>
        <end position="95"/>
    </location>
</feature>
<dbReference type="Proteomes" id="UP000485058">
    <property type="component" value="Unassembled WGS sequence"/>
</dbReference>
<accession>A0A699ZV04</accession>
<proteinExistence type="predicted"/>
<evidence type="ECO:0000313" key="3">
    <source>
        <dbReference type="Proteomes" id="UP000485058"/>
    </source>
</evidence>
<comment type="caution">
    <text evidence="2">The sequence shown here is derived from an EMBL/GenBank/DDBJ whole genome shotgun (WGS) entry which is preliminary data.</text>
</comment>
<dbReference type="EMBL" id="BLLF01002275">
    <property type="protein sequence ID" value="GFH23449.1"/>
    <property type="molecule type" value="Genomic_DNA"/>
</dbReference>
<gene>
    <name evidence="2" type="ORF">HaLaN_21063</name>
</gene>
<evidence type="ECO:0000256" key="1">
    <source>
        <dbReference type="SAM" id="MobiDB-lite"/>
    </source>
</evidence>
<evidence type="ECO:0000313" key="2">
    <source>
        <dbReference type="EMBL" id="GFH23449.1"/>
    </source>
</evidence>